<dbReference type="NCBIfam" id="TIGR04416">
    <property type="entry name" value="group_II_RT_mat"/>
    <property type="match status" value="1"/>
</dbReference>
<dbReference type="CDD" id="cd01651">
    <property type="entry name" value="RT_G2_intron"/>
    <property type="match status" value="1"/>
</dbReference>
<dbReference type="InterPro" id="IPR000477">
    <property type="entry name" value="RT_dom"/>
</dbReference>
<dbReference type="InterPro" id="IPR030931">
    <property type="entry name" value="Group_II_RT_mat"/>
</dbReference>
<dbReference type="PANTHER" id="PTHR34047">
    <property type="entry name" value="NUCLEAR INTRON MATURASE 1, MITOCHONDRIAL-RELATED"/>
    <property type="match status" value="1"/>
</dbReference>
<dbReference type="InterPro" id="IPR043502">
    <property type="entry name" value="DNA/RNA_pol_sf"/>
</dbReference>
<dbReference type="InterPro" id="IPR013597">
    <property type="entry name" value="Mat_intron_G2"/>
</dbReference>
<organism evidence="2">
    <name type="scientific">marine sediment metagenome</name>
    <dbReference type="NCBI Taxonomy" id="412755"/>
    <lineage>
        <taxon>unclassified sequences</taxon>
        <taxon>metagenomes</taxon>
        <taxon>ecological metagenomes</taxon>
    </lineage>
</organism>
<dbReference type="AlphaFoldDB" id="X1CPB3"/>
<dbReference type="SUPFAM" id="SSF56672">
    <property type="entry name" value="DNA/RNA polymerases"/>
    <property type="match status" value="1"/>
</dbReference>
<name>X1CPB3_9ZZZZ</name>
<evidence type="ECO:0000313" key="2">
    <source>
        <dbReference type="EMBL" id="GAG86081.1"/>
    </source>
</evidence>
<dbReference type="Pfam" id="PF08388">
    <property type="entry name" value="GIIM"/>
    <property type="match status" value="1"/>
</dbReference>
<protein>
    <recommendedName>
        <fullName evidence="1">Reverse transcriptase domain-containing protein</fullName>
    </recommendedName>
</protein>
<dbReference type="Pfam" id="PF00078">
    <property type="entry name" value="RVT_1"/>
    <property type="match status" value="1"/>
</dbReference>
<dbReference type="Gene3D" id="3.30.70.270">
    <property type="match status" value="1"/>
</dbReference>
<evidence type="ECO:0000259" key="1">
    <source>
        <dbReference type="PROSITE" id="PS50878"/>
    </source>
</evidence>
<feature type="non-terminal residue" evidence="2">
    <location>
        <position position="341"/>
    </location>
</feature>
<dbReference type="PANTHER" id="PTHR34047:SF8">
    <property type="entry name" value="PROTEIN YKFC"/>
    <property type="match status" value="1"/>
</dbReference>
<feature type="non-terminal residue" evidence="2">
    <location>
        <position position="1"/>
    </location>
</feature>
<dbReference type="InterPro" id="IPR043128">
    <property type="entry name" value="Rev_trsase/Diguanyl_cyclase"/>
</dbReference>
<dbReference type="EMBL" id="BART01010174">
    <property type="protein sequence ID" value="GAG86081.1"/>
    <property type="molecule type" value="Genomic_DNA"/>
</dbReference>
<reference evidence="2" key="1">
    <citation type="journal article" date="2014" name="Front. Microbiol.">
        <title>High frequency of phylogenetically diverse reductive dehalogenase-homologous genes in deep subseafloor sedimentary metagenomes.</title>
        <authorList>
            <person name="Kawai M."/>
            <person name="Futagami T."/>
            <person name="Toyoda A."/>
            <person name="Takaki Y."/>
            <person name="Nishi S."/>
            <person name="Hori S."/>
            <person name="Arai W."/>
            <person name="Tsubouchi T."/>
            <person name="Morono Y."/>
            <person name="Uchiyama I."/>
            <person name="Ito T."/>
            <person name="Fujiyama A."/>
            <person name="Inagaki F."/>
            <person name="Takami H."/>
        </authorList>
    </citation>
    <scope>NUCLEOTIDE SEQUENCE</scope>
    <source>
        <strain evidence="2">Expedition CK06-06</strain>
    </source>
</reference>
<comment type="caution">
    <text evidence="2">The sequence shown here is derived from an EMBL/GenBank/DDBJ whole genome shotgun (WGS) entry which is preliminary data.</text>
</comment>
<feature type="domain" description="Reverse transcriptase" evidence="1">
    <location>
        <begin position="24"/>
        <end position="256"/>
    </location>
</feature>
<gene>
    <name evidence="2" type="ORF">S01H4_22261</name>
</gene>
<dbReference type="InterPro" id="IPR051083">
    <property type="entry name" value="GrpII_Intron_Splice-Mob/Def"/>
</dbReference>
<proteinExistence type="predicted"/>
<accession>X1CPB3</accession>
<sequence>KNRGSKTPGIDGVIWRTPKQKMNAALSLKRRGYKTKPLRRIYIPKKQKGKMRPLSIPAMACRGQQALYKLALEPAAEMIADKNAYGFRPLRSTADAIGQCFNALSRRGSPEYILEADIKSCFDEISHSWLLNNIPMDKMMLKQWLQAGYIEKDQEIQPTLAGTPQGGLISTTLLVVTLSGLESAVKAAITNQKKDKVHVSVYADDFIITGTSRELLENKIQPAVENFLRERGLSLSKEKTKITHINQGFNFLAVNIRNYSNGKLIMKPTKENVSAFLTSIKQVIKSNPTAKTENLIHLLNPKIRGWANYYRHICAKRTFGYVDHHIFWALWRWARRRHTNK</sequence>
<dbReference type="PROSITE" id="PS50878">
    <property type="entry name" value="RT_POL"/>
    <property type="match status" value="1"/>
</dbReference>